<proteinExistence type="predicted"/>
<dbReference type="EMBL" id="JBHSFA010000005">
    <property type="protein sequence ID" value="MFC4542011.1"/>
    <property type="molecule type" value="Genomic_DNA"/>
</dbReference>
<dbReference type="AlphaFoldDB" id="A0ABD5PPZ0"/>
<sequence length="185" mass="20785">MMDSDAFDDKTTISLHQLAEEADNTSEKSIEYWETILKESKYSFQNSLDTIQETRERTIDLIKIDLILASIYIALLRFGTNGSQIAPNSFILALPFAPLLLSGIIFLHGYISLGPRTIGISSGNIHESLLQENNKYEYCKTMAIVYAKWTDKNIELNQKSMNHIMIGIGCIFTSLGAVAGIFVFY</sequence>
<keyword evidence="1" id="KW-1133">Transmembrane helix</keyword>
<gene>
    <name evidence="2" type="ORF">ACFO5R_08740</name>
</gene>
<evidence type="ECO:0000313" key="2">
    <source>
        <dbReference type="EMBL" id="MFC4542011.1"/>
    </source>
</evidence>
<protein>
    <submittedName>
        <fullName evidence="2">Uncharacterized protein</fullName>
    </submittedName>
</protein>
<accession>A0ABD5PPZ0</accession>
<dbReference type="RefSeq" id="WP_250141418.1">
    <property type="nucleotide sequence ID" value="NZ_JALIQP010000004.1"/>
</dbReference>
<evidence type="ECO:0000256" key="1">
    <source>
        <dbReference type="SAM" id="Phobius"/>
    </source>
</evidence>
<feature type="transmembrane region" description="Helical" evidence="1">
    <location>
        <begin position="90"/>
        <end position="111"/>
    </location>
</feature>
<keyword evidence="1" id="KW-0812">Transmembrane</keyword>
<reference evidence="2 3" key="1">
    <citation type="journal article" date="2019" name="Int. J. Syst. Evol. Microbiol.">
        <title>The Global Catalogue of Microorganisms (GCM) 10K type strain sequencing project: providing services to taxonomists for standard genome sequencing and annotation.</title>
        <authorList>
            <consortium name="The Broad Institute Genomics Platform"/>
            <consortium name="The Broad Institute Genome Sequencing Center for Infectious Disease"/>
            <person name="Wu L."/>
            <person name="Ma J."/>
        </authorList>
    </citation>
    <scope>NUCLEOTIDE SEQUENCE [LARGE SCALE GENOMIC DNA]</scope>
    <source>
        <strain evidence="2 3">WLHS5</strain>
    </source>
</reference>
<name>A0ABD5PPZ0_9EURY</name>
<organism evidence="2 3">
    <name type="scientific">Halosolutus amylolyticus</name>
    <dbReference type="NCBI Taxonomy" id="2932267"/>
    <lineage>
        <taxon>Archaea</taxon>
        <taxon>Methanobacteriati</taxon>
        <taxon>Methanobacteriota</taxon>
        <taxon>Stenosarchaea group</taxon>
        <taxon>Halobacteria</taxon>
        <taxon>Halobacteriales</taxon>
        <taxon>Natrialbaceae</taxon>
        <taxon>Halosolutus</taxon>
    </lineage>
</organism>
<keyword evidence="1" id="KW-0472">Membrane</keyword>
<feature type="transmembrane region" description="Helical" evidence="1">
    <location>
        <begin position="164"/>
        <end position="184"/>
    </location>
</feature>
<keyword evidence="3" id="KW-1185">Reference proteome</keyword>
<feature type="transmembrane region" description="Helical" evidence="1">
    <location>
        <begin position="61"/>
        <end position="78"/>
    </location>
</feature>
<evidence type="ECO:0000313" key="3">
    <source>
        <dbReference type="Proteomes" id="UP001595898"/>
    </source>
</evidence>
<comment type="caution">
    <text evidence="2">The sequence shown here is derived from an EMBL/GenBank/DDBJ whole genome shotgun (WGS) entry which is preliminary data.</text>
</comment>
<dbReference type="Proteomes" id="UP001595898">
    <property type="component" value="Unassembled WGS sequence"/>
</dbReference>